<organism evidence="3 4">
    <name type="scientific">Symbiodinium microadriaticum</name>
    <name type="common">Dinoflagellate</name>
    <name type="synonym">Zooxanthella microadriatica</name>
    <dbReference type="NCBI Taxonomy" id="2951"/>
    <lineage>
        <taxon>Eukaryota</taxon>
        <taxon>Sar</taxon>
        <taxon>Alveolata</taxon>
        <taxon>Dinophyceae</taxon>
        <taxon>Suessiales</taxon>
        <taxon>Symbiodiniaceae</taxon>
        <taxon>Symbiodinium</taxon>
    </lineage>
</organism>
<dbReference type="Gene3D" id="2.40.100.10">
    <property type="entry name" value="Cyclophilin-like"/>
    <property type="match status" value="1"/>
</dbReference>
<dbReference type="PROSITE" id="PS50072">
    <property type="entry name" value="CSA_PPIASE_2"/>
    <property type="match status" value="1"/>
</dbReference>
<feature type="compositionally biased region" description="Basic and acidic residues" evidence="1">
    <location>
        <begin position="103"/>
        <end position="115"/>
    </location>
</feature>
<dbReference type="InterPro" id="IPR029000">
    <property type="entry name" value="Cyclophilin-like_dom_sf"/>
</dbReference>
<evidence type="ECO:0000313" key="4">
    <source>
        <dbReference type="Proteomes" id="UP000186817"/>
    </source>
</evidence>
<evidence type="ECO:0000259" key="2">
    <source>
        <dbReference type="PROSITE" id="PS50072"/>
    </source>
</evidence>
<protein>
    <recommendedName>
        <fullName evidence="2">PPIase cyclophilin-type domain-containing protein</fullName>
    </recommendedName>
</protein>
<feature type="domain" description="PPIase cyclophilin-type" evidence="2">
    <location>
        <begin position="163"/>
        <end position="305"/>
    </location>
</feature>
<dbReference type="InterPro" id="IPR002130">
    <property type="entry name" value="Cyclophilin-type_PPIase_dom"/>
</dbReference>
<dbReference type="AlphaFoldDB" id="A0A1Q9EGN9"/>
<feature type="compositionally biased region" description="Low complexity" evidence="1">
    <location>
        <begin position="116"/>
        <end position="128"/>
    </location>
</feature>
<dbReference type="EMBL" id="LSRX01000158">
    <property type="protein sequence ID" value="OLQ06547.1"/>
    <property type="molecule type" value="Genomic_DNA"/>
</dbReference>
<gene>
    <name evidence="3" type="ORF">AK812_SmicGene10166</name>
</gene>
<sequence>MSERKRQGTQVTVTVPGGAPPGTVLAVPIRGGEDVLKVRVPDGCGAGSTLLLTKADGANQWALSVGMIVPVEDAEAEEEVSENVGNYTGVNGVDGADEEDMRSEEQRQKELEKEWLQQQQHAPQVGAQSPEKKAGERSKEPAPEEAIEQPIEPPSSAFTVRLETTATVAADNVGTIDIVVRPDWAPNGTRRFLELAAAGDFDDRAFYRAVPTCIVQFGLPPKRDLPAIPDDPATGVPFLLGAVAFAAVGENTRRSTIFICTGDMSHCLGRESWETPIGAVAESSLDVLVQVVPVKLPPHHRRTRPCQRQRMSFLVWLVAVAASGTQPQGGPQLCSLRPPLPRLTDEQTRRLERRAASAETSSSICQQADSWEFVEATAERIIWEGRLFNSNLDEEQVLRHATSTYEECPGALLLALLACAARAAAARSLALLDSWEDAFAAWNSLPWTKPLAWHNLQDPLVRPALYAAVSQTKVLRACLTRPEDICSKVVMIVMQHLEHAAGMSLTVSREAFSNLPGHSQLSQSLLVLTNYAHLLTASDLCSGARLLAHLFTARRLIDLVPGVGEQHVAEAQLLIEKLHTNGTLYGDFAGACNSLSRDLEVHRRWLRAEPASPRLPEVAPGMEELLLWERGLAPVFSESQKDLVLERIFGMIGTSSRFYVEVGTQSGEQCNTRYLRVRYGFHGIMLDDNFRNKHVNLKRRFITPSNVVQIFQENSVPQRFDLLSLDTDGYEWLLWLKLNEAGYAPRVVVLEYGENLPYTEDVIIRHTTFPVHRLCLSQLQRFPKVSGASITSLLKLGRAWGYHLVHLVACGTSDLIFIRDDAMGGRAFPAQNDAVALCRLSAYQCEASEIWCATQWPRAAPPSEDLRTTAELALAGNYKLQHSWPMERLREELC</sequence>
<dbReference type="SUPFAM" id="SSF50891">
    <property type="entry name" value="Cyclophilin-like"/>
    <property type="match status" value="1"/>
</dbReference>
<reference evidence="3 4" key="1">
    <citation type="submission" date="2016-02" db="EMBL/GenBank/DDBJ databases">
        <title>Genome analysis of coral dinoflagellate symbionts highlights evolutionary adaptations to a symbiotic lifestyle.</title>
        <authorList>
            <person name="Aranda M."/>
            <person name="Li Y."/>
            <person name="Liew Y.J."/>
            <person name="Baumgarten S."/>
            <person name="Simakov O."/>
            <person name="Wilson M."/>
            <person name="Piel J."/>
            <person name="Ashoor H."/>
            <person name="Bougouffa S."/>
            <person name="Bajic V.B."/>
            <person name="Ryu T."/>
            <person name="Ravasi T."/>
            <person name="Bayer T."/>
            <person name="Micklem G."/>
            <person name="Kim H."/>
            <person name="Bhak J."/>
            <person name="Lajeunesse T.C."/>
            <person name="Voolstra C.R."/>
        </authorList>
    </citation>
    <scope>NUCLEOTIDE SEQUENCE [LARGE SCALE GENOMIC DNA]</scope>
    <source>
        <strain evidence="3 4">CCMP2467</strain>
    </source>
</reference>
<dbReference type="Pfam" id="PF00160">
    <property type="entry name" value="Pro_isomerase"/>
    <property type="match status" value="1"/>
</dbReference>
<feature type="compositionally biased region" description="Basic and acidic residues" evidence="1">
    <location>
        <begin position="130"/>
        <end position="142"/>
    </location>
</feature>
<feature type="region of interest" description="Disordered" evidence="1">
    <location>
        <begin position="79"/>
        <end position="155"/>
    </location>
</feature>
<name>A0A1Q9EGN9_SYMMI</name>
<comment type="caution">
    <text evidence="3">The sequence shown here is derived from an EMBL/GenBank/DDBJ whole genome shotgun (WGS) entry which is preliminary data.</text>
</comment>
<keyword evidence="4" id="KW-1185">Reference proteome</keyword>
<dbReference type="OrthoDB" id="10001675at2759"/>
<accession>A0A1Q9EGN9</accession>
<dbReference type="GO" id="GO:0003755">
    <property type="term" value="F:peptidyl-prolyl cis-trans isomerase activity"/>
    <property type="evidence" value="ECO:0007669"/>
    <property type="project" value="InterPro"/>
</dbReference>
<evidence type="ECO:0000313" key="3">
    <source>
        <dbReference type="EMBL" id="OLQ06547.1"/>
    </source>
</evidence>
<evidence type="ECO:0000256" key="1">
    <source>
        <dbReference type="SAM" id="MobiDB-lite"/>
    </source>
</evidence>
<dbReference type="Proteomes" id="UP000186817">
    <property type="component" value="Unassembled WGS sequence"/>
</dbReference>
<proteinExistence type="predicted"/>